<proteinExistence type="predicted"/>
<evidence type="ECO:0000313" key="1">
    <source>
        <dbReference type="EMBL" id="QYX31826.1"/>
    </source>
</evidence>
<accession>A0ABX8WZG0</accession>
<reference evidence="1 2" key="1">
    <citation type="journal article" date="2022" name="J. Am. Chem. Soc.">
        <title>Biosynthesis of Guanitoxin Enables Global Environmental Detection in Freshwater Cyanobacteria.</title>
        <authorList>
            <person name="Lima S.T."/>
            <person name="Fallon T.R."/>
            <person name="Cordoza J.L."/>
            <person name="Chekan J.R."/>
            <person name="Delbaje E."/>
            <person name="Hopiavuori A.R."/>
            <person name="Alvarenga D.O."/>
            <person name="Wood S.M."/>
            <person name="Luhavaya H."/>
            <person name="Baumgartner J.T."/>
            <person name="Dorr F.A."/>
            <person name="Etchegaray A."/>
            <person name="Pinto E."/>
            <person name="McKinnie S.M.K."/>
            <person name="Fiore M.F."/>
            <person name="Moore B.S."/>
        </authorList>
    </citation>
    <scope>NUCLEOTIDE SEQUENCE [LARGE SCALE GENOMIC DNA]</scope>
    <source>
        <strain evidence="1 2">ITEP-024</strain>
    </source>
</reference>
<dbReference type="RefSeq" id="WP_220609818.1">
    <property type="nucleotide sequence ID" value="NZ_CP080598.1"/>
</dbReference>
<sequence length="92" mass="10931">MKNHTPMIQYHPIATQIYNLLIQDEITKQEGEIIVDFFNISVKINEKSAVGYIFEEWLAEWMRQKTLISGQNKILKSSLIFWLMKIQILLVY</sequence>
<dbReference type="EMBL" id="CP080598">
    <property type="protein sequence ID" value="QYX31826.1"/>
    <property type="molecule type" value="Genomic_DNA"/>
</dbReference>
<keyword evidence="2" id="KW-1185">Reference proteome</keyword>
<organism evidence="1 2">
    <name type="scientific">Sphaerospermopsis torques-reginae ITEP-024</name>
    <dbReference type="NCBI Taxonomy" id="984208"/>
    <lineage>
        <taxon>Bacteria</taxon>
        <taxon>Bacillati</taxon>
        <taxon>Cyanobacteriota</taxon>
        <taxon>Cyanophyceae</taxon>
        <taxon>Nostocales</taxon>
        <taxon>Aphanizomenonaceae</taxon>
        <taxon>Sphaerospermopsis</taxon>
        <taxon>Sphaerospermopsis torques-reginae</taxon>
    </lineage>
</organism>
<evidence type="ECO:0000313" key="2">
    <source>
        <dbReference type="Proteomes" id="UP000826540"/>
    </source>
</evidence>
<name>A0ABX8WZG0_9CYAN</name>
<dbReference type="Proteomes" id="UP000826540">
    <property type="component" value="Chromosome"/>
</dbReference>
<gene>
    <name evidence="1" type="ORF">K2F26_24205</name>
</gene>
<protein>
    <submittedName>
        <fullName evidence="1">Uncharacterized protein</fullName>
    </submittedName>
</protein>